<dbReference type="Pfam" id="PF00266">
    <property type="entry name" value="Aminotran_5"/>
    <property type="match status" value="1"/>
</dbReference>
<protein>
    <submittedName>
        <fullName evidence="4">Cysteine desulfurase</fullName>
        <ecNumber evidence="4">2.8.1.7</ecNumber>
    </submittedName>
</protein>
<organism evidence="4 5">
    <name type="scientific">Niallia nealsonii</name>
    <dbReference type="NCBI Taxonomy" id="115979"/>
    <lineage>
        <taxon>Bacteria</taxon>
        <taxon>Bacillati</taxon>
        <taxon>Bacillota</taxon>
        <taxon>Bacilli</taxon>
        <taxon>Bacillales</taxon>
        <taxon>Bacillaceae</taxon>
        <taxon>Niallia</taxon>
    </lineage>
</organism>
<dbReference type="InterPro" id="IPR000192">
    <property type="entry name" value="Aminotrans_V_dom"/>
</dbReference>
<dbReference type="EC" id="2.8.1.7" evidence="4"/>
<evidence type="ECO:0000259" key="3">
    <source>
        <dbReference type="Pfam" id="PF00266"/>
    </source>
</evidence>
<dbReference type="InterPro" id="IPR015421">
    <property type="entry name" value="PyrdxlP-dep_Trfase_major"/>
</dbReference>
<dbReference type="GO" id="GO:0031071">
    <property type="term" value="F:cysteine desulfurase activity"/>
    <property type="evidence" value="ECO:0007669"/>
    <property type="project" value="UniProtKB-EC"/>
</dbReference>
<dbReference type="OrthoDB" id="9808002at2"/>
<dbReference type="Gene3D" id="1.10.260.50">
    <property type="match status" value="1"/>
</dbReference>
<dbReference type="Proteomes" id="UP000233375">
    <property type="component" value="Unassembled WGS sequence"/>
</dbReference>
<name>A0A2N0Z320_9BACI</name>
<comment type="caution">
    <text evidence="4">The sequence shown here is derived from an EMBL/GenBank/DDBJ whole genome shotgun (WGS) entry which is preliminary data.</text>
</comment>
<reference evidence="4 5" key="1">
    <citation type="journal article" date="2003" name="Int. J. Syst. Evol. Microbiol.">
        <title>Bacillus nealsonii sp. nov., isolated from a spacecraft-assembly facility, whose spores are gamma-radiation resistant.</title>
        <authorList>
            <person name="Venkateswaran K."/>
            <person name="Kempf M."/>
            <person name="Chen F."/>
            <person name="Satomi M."/>
            <person name="Nicholson W."/>
            <person name="Kern R."/>
        </authorList>
    </citation>
    <scope>NUCLEOTIDE SEQUENCE [LARGE SCALE GENOMIC DNA]</scope>
    <source>
        <strain evidence="4 5">FO-92</strain>
    </source>
</reference>
<proteinExistence type="predicted"/>
<evidence type="ECO:0000256" key="1">
    <source>
        <dbReference type="ARBA" id="ARBA00001933"/>
    </source>
</evidence>
<accession>A0A2N0Z320</accession>
<keyword evidence="2" id="KW-0663">Pyridoxal phosphate</keyword>
<evidence type="ECO:0000313" key="4">
    <source>
        <dbReference type="EMBL" id="PKG23902.1"/>
    </source>
</evidence>
<dbReference type="Gene3D" id="3.90.1150.10">
    <property type="entry name" value="Aspartate Aminotransferase, domain 1"/>
    <property type="match status" value="1"/>
</dbReference>
<dbReference type="PIRSF" id="PIRSF005572">
    <property type="entry name" value="NifS"/>
    <property type="match status" value="1"/>
</dbReference>
<dbReference type="AlphaFoldDB" id="A0A2N0Z320"/>
<dbReference type="InterPro" id="IPR015424">
    <property type="entry name" value="PyrdxlP-dep_Trfase"/>
</dbReference>
<dbReference type="NCBIfam" id="NF002806">
    <property type="entry name" value="PRK02948.1"/>
    <property type="match status" value="1"/>
</dbReference>
<dbReference type="SUPFAM" id="SSF53383">
    <property type="entry name" value="PLP-dependent transferases"/>
    <property type="match status" value="1"/>
</dbReference>
<sequence length="377" mass="41439">MIYLDYAATCPIDEDALLAYIEISKNYFANTNSLHDIGGDAQHILENCRKQLASILGAQKEGLYFTSGGSESNFLAIHALLSSLPSSKNHIITAMGEHSSIHSTMKILEQKGYEITYLPYTATGAIDLAVLESSIQVNTAIVSIQHVNSETGAIQPIEEISFICRKYQLLFHSDLVQSFGKLPIPDLSTMVDGFSLSSHKFYGPKGVGACYIHPRLNGKSFYPHTTHENGFRPGTVNTPGIVAMVIAANKANQLISEESTHYNKLRQLFLEKIKNYPSLSVIENEAQLPSIIALRIKQTEGQWVLLESNRRGFAISTGSACQVGQQAPSKTMKALGYSDEEAKELVRISFGRNTSPIEVEQFAASLQDIAKNIHQTN</sequence>
<dbReference type="InterPro" id="IPR016454">
    <property type="entry name" value="Cysteine_dSase"/>
</dbReference>
<dbReference type="InterPro" id="IPR015422">
    <property type="entry name" value="PyrdxlP-dep_Trfase_small"/>
</dbReference>
<dbReference type="Gene3D" id="3.40.640.10">
    <property type="entry name" value="Type I PLP-dependent aspartate aminotransferase-like (Major domain)"/>
    <property type="match status" value="1"/>
</dbReference>
<evidence type="ECO:0000313" key="5">
    <source>
        <dbReference type="Proteomes" id="UP000233375"/>
    </source>
</evidence>
<comment type="cofactor">
    <cofactor evidence="1">
        <name>pyridoxal 5'-phosphate</name>
        <dbReference type="ChEBI" id="CHEBI:597326"/>
    </cofactor>
</comment>
<dbReference type="RefSeq" id="WP_101176866.1">
    <property type="nucleotide sequence ID" value="NZ_PISE01000017.1"/>
</dbReference>
<dbReference type="PANTHER" id="PTHR11601">
    <property type="entry name" value="CYSTEINE DESULFURYLASE FAMILY MEMBER"/>
    <property type="match status" value="1"/>
</dbReference>
<gene>
    <name evidence="4" type="ORF">CWS01_09015</name>
</gene>
<keyword evidence="5" id="KW-1185">Reference proteome</keyword>
<evidence type="ECO:0000256" key="2">
    <source>
        <dbReference type="ARBA" id="ARBA00022898"/>
    </source>
</evidence>
<keyword evidence="4" id="KW-0808">Transferase</keyword>
<dbReference type="EMBL" id="PISE01000017">
    <property type="protein sequence ID" value="PKG23902.1"/>
    <property type="molecule type" value="Genomic_DNA"/>
</dbReference>
<dbReference type="PANTHER" id="PTHR11601:SF36">
    <property type="entry name" value="CYSTEINE DESULFURASE NIFS-RELATED"/>
    <property type="match status" value="1"/>
</dbReference>
<feature type="domain" description="Aminotransferase class V" evidence="3">
    <location>
        <begin position="2"/>
        <end position="362"/>
    </location>
</feature>